<keyword evidence="2" id="KW-1185">Reference proteome</keyword>
<dbReference type="Proteomes" id="UP001055712">
    <property type="component" value="Unassembled WGS sequence"/>
</dbReference>
<organism evidence="1 2">
    <name type="scientific">Chlorella vulgaris</name>
    <name type="common">Green alga</name>
    <dbReference type="NCBI Taxonomy" id="3077"/>
    <lineage>
        <taxon>Eukaryota</taxon>
        <taxon>Viridiplantae</taxon>
        <taxon>Chlorophyta</taxon>
        <taxon>core chlorophytes</taxon>
        <taxon>Trebouxiophyceae</taxon>
        <taxon>Chlorellales</taxon>
        <taxon>Chlorellaceae</taxon>
        <taxon>Chlorella clade</taxon>
        <taxon>Chlorella</taxon>
    </lineage>
</organism>
<reference evidence="1" key="1">
    <citation type="journal article" date="2019" name="Plant J.">
        <title>Chlorella vulgaris genome assembly and annotation reveals the molecular basis for metabolic acclimation to high light conditions.</title>
        <authorList>
            <person name="Cecchin M."/>
            <person name="Marcolungo L."/>
            <person name="Rossato M."/>
            <person name="Girolomoni L."/>
            <person name="Cosentino E."/>
            <person name="Cuine S."/>
            <person name="Li-Beisson Y."/>
            <person name="Delledonne M."/>
            <person name="Ballottari M."/>
        </authorList>
    </citation>
    <scope>NUCLEOTIDE SEQUENCE</scope>
    <source>
        <strain evidence="1">211/11P</strain>
    </source>
</reference>
<sequence length="121" mass="12937">MAEEQASDLERLQTAEKKLLSALEAAQQVAALLGQGSSRQELERLCSAFVEDARESQLSLLQLAEKHERPLPLQNNDYRQRLELAAAEKQLEAAEAQLANATGVEGGAGAGGTLIAVNGLR</sequence>
<evidence type="ECO:0000313" key="1">
    <source>
        <dbReference type="EMBL" id="KAI3431478.1"/>
    </source>
</evidence>
<evidence type="ECO:0008006" key="3">
    <source>
        <dbReference type="Google" id="ProtNLM"/>
    </source>
</evidence>
<name>A0A9D4YXI7_CHLVU</name>
<proteinExistence type="predicted"/>
<comment type="caution">
    <text evidence="1">The sequence shown here is derived from an EMBL/GenBank/DDBJ whole genome shotgun (WGS) entry which is preliminary data.</text>
</comment>
<reference evidence="1" key="2">
    <citation type="submission" date="2020-11" db="EMBL/GenBank/DDBJ databases">
        <authorList>
            <person name="Cecchin M."/>
            <person name="Marcolungo L."/>
            <person name="Rossato M."/>
            <person name="Girolomoni L."/>
            <person name="Cosentino E."/>
            <person name="Cuine S."/>
            <person name="Li-Beisson Y."/>
            <person name="Delledonne M."/>
            <person name="Ballottari M."/>
        </authorList>
    </citation>
    <scope>NUCLEOTIDE SEQUENCE</scope>
    <source>
        <strain evidence="1">211/11P</strain>
        <tissue evidence="1">Whole cell</tissue>
    </source>
</reference>
<protein>
    <recommendedName>
        <fullName evidence="3">Mediator of RNA polymerase II transcription subunit 11</fullName>
    </recommendedName>
</protein>
<gene>
    <name evidence="1" type="ORF">D9Q98_004530</name>
</gene>
<evidence type="ECO:0000313" key="2">
    <source>
        <dbReference type="Proteomes" id="UP001055712"/>
    </source>
</evidence>
<dbReference type="AlphaFoldDB" id="A0A9D4YXI7"/>
<dbReference type="OrthoDB" id="511919at2759"/>
<accession>A0A9D4YXI7</accession>
<dbReference type="EMBL" id="SIDB01000006">
    <property type="protein sequence ID" value="KAI3431478.1"/>
    <property type="molecule type" value="Genomic_DNA"/>
</dbReference>